<dbReference type="STRING" id="6832.A0A553P8P9"/>
<dbReference type="InterPro" id="IPR002213">
    <property type="entry name" value="UDP_glucos_trans"/>
</dbReference>
<dbReference type="EC" id="2.4.1.17" evidence="5"/>
<dbReference type="EMBL" id="VCGU01000007">
    <property type="protein sequence ID" value="TRY74075.1"/>
    <property type="molecule type" value="Genomic_DNA"/>
</dbReference>
<comment type="similarity">
    <text evidence="1 4">Belongs to the UDP-glycosyltransferase family.</text>
</comment>
<keyword evidence="5" id="KW-0812">Transmembrane</keyword>
<comment type="catalytic activity">
    <reaction evidence="5">
        <text>glucuronate acceptor + UDP-alpha-D-glucuronate = acceptor beta-D-glucuronoside + UDP + H(+)</text>
        <dbReference type="Rhea" id="RHEA:21032"/>
        <dbReference type="ChEBI" id="CHEBI:15378"/>
        <dbReference type="ChEBI" id="CHEBI:58052"/>
        <dbReference type="ChEBI" id="CHEBI:58223"/>
        <dbReference type="ChEBI" id="CHEBI:132367"/>
        <dbReference type="ChEBI" id="CHEBI:132368"/>
        <dbReference type="EC" id="2.4.1.17"/>
    </reaction>
</comment>
<dbReference type="SUPFAM" id="SSF53756">
    <property type="entry name" value="UDP-Glycosyltransferase/glycogen phosphorylase"/>
    <property type="match status" value="1"/>
</dbReference>
<dbReference type="GO" id="GO:0016020">
    <property type="term" value="C:membrane"/>
    <property type="evidence" value="ECO:0007669"/>
    <property type="project" value="UniProtKB-SubCell"/>
</dbReference>
<evidence type="ECO:0000313" key="7">
    <source>
        <dbReference type="Proteomes" id="UP000318571"/>
    </source>
</evidence>
<keyword evidence="2 4" id="KW-0328">Glycosyltransferase</keyword>
<sequence>MFKGTLLVLLSIGWVQSGSILFYMSMGSNSHWNTWQPLIHKLAERGHNLTVVSPFQDKVLQKAPNVKSVITEIDFTKATNSTAVFSGEKMMNFAKFKDIMIAGQNKVMAMPEIREMVDHKPDFDVAIVFITSIDAVFYALTEIHKIPFAFYFPATRIPAYDFLMGNPVNPSYIPVEFLNYSQEMTFLQRVLNTLVLVGMETFVRFSYWMSISPEVQRHLNLTERPDVWGAGKNAELLFTNSHPIYDGVRPINPNTIFVGGIHCREGKALPKDIQKWMDEAEHGVIYVSFGSILTGSNMPLEKQQQLMNTLGRLKQRVIWKWETEEMTNKPSNILLKNWCPQQDILAHPNAKLFITHGGLLSTQEALFHGVPMIYMPGFADQFANAARAERLGFGKQIDWPDLTEELLYSTIMEVTTNPSFDSTLERMSSLFKDNPIHPLDKAVHSAEFLIRHKGAKHLRPANRHLNWFQFCCLDVALFIGGCLIMILSFVFFMVRCLFRCCCGSRIPSAKLKSQ</sequence>
<dbReference type="AlphaFoldDB" id="A0A553P8P9"/>
<dbReference type="Pfam" id="PF00201">
    <property type="entry name" value="UDPGT"/>
    <property type="match status" value="1"/>
</dbReference>
<evidence type="ECO:0000256" key="1">
    <source>
        <dbReference type="ARBA" id="ARBA00009995"/>
    </source>
</evidence>
<protein>
    <recommendedName>
        <fullName evidence="5">UDP-glucuronosyltransferase</fullName>
        <ecNumber evidence="5">2.4.1.17</ecNumber>
    </recommendedName>
</protein>
<organism evidence="6 7">
    <name type="scientific">Tigriopus californicus</name>
    <name type="common">Marine copepod</name>
    <dbReference type="NCBI Taxonomy" id="6832"/>
    <lineage>
        <taxon>Eukaryota</taxon>
        <taxon>Metazoa</taxon>
        <taxon>Ecdysozoa</taxon>
        <taxon>Arthropoda</taxon>
        <taxon>Crustacea</taxon>
        <taxon>Multicrustacea</taxon>
        <taxon>Hexanauplia</taxon>
        <taxon>Copepoda</taxon>
        <taxon>Harpacticoida</taxon>
        <taxon>Harpacticidae</taxon>
        <taxon>Tigriopus</taxon>
    </lineage>
</organism>
<dbReference type="PROSITE" id="PS00375">
    <property type="entry name" value="UDPGT"/>
    <property type="match status" value="1"/>
</dbReference>
<keyword evidence="7" id="KW-1185">Reference proteome</keyword>
<comment type="subcellular location">
    <subcellularLocation>
        <location evidence="5">Membrane</location>
        <topology evidence="5">Single-pass membrane protein</topology>
    </subcellularLocation>
</comment>
<dbReference type="PANTHER" id="PTHR48043:SF145">
    <property type="entry name" value="FI06409P-RELATED"/>
    <property type="match status" value="1"/>
</dbReference>
<evidence type="ECO:0000256" key="3">
    <source>
        <dbReference type="ARBA" id="ARBA00022679"/>
    </source>
</evidence>
<dbReference type="FunFam" id="3.40.50.2000:FF:000050">
    <property type="entry name" value="UDP-glucuronosyltransferase"/>
    <property type="match status" value="1"/>
</dbReference>
<name>A0A553P8P9_TIGCA</name>
<dbReference type="InterPro" id="IPR035595">
    <property type="entry name" value="UDP_glycos_trans_CS"/>
</dbReference>
<dbReference type="InterPro" id="IPR050271">
    <property type="entry name" value="UDP-glycosyltransferase"/>
</dbReference>
<evidence type="ECO:0000256" key="5">
    <source>
        <dbReference type="RuleBase" id="RU362059"/>
    </source>
</evidence>
<feature type="chain" id="PRO_5022250057" description="UDP-glucuronosyltransferase" evidence="5">
    <location>
        <begin position="18"/>
        <end position="514"/>
    </location>
</feature>
<dbReference type="Proteomes" id="UP000318571">
    <property type="component" value="Chromosome 3"/>
</dbReference>
<keyword evidence="5" id="KW-0472">Membrane</keyword>
<dbReference type="Gene3D" id="3.40.50.2000">
    <property type="entry name" value="Glycogen Phosphorylase B"/>
    <property type="match status" value="1"/>
</dbReference>
<gene>
    <name evidence="6" type="ORF">TCAL_06710</name>
</gene>
<evidence type="ECO:0000313" key="6">
    <source>
        <dbReference type="EMBL" id="TRY74075.1"/>
    </source>
</evidence>
<dbReference type="CDD" id="cd03784">
    <property type="entry name" value="GT1_Gtf-like"/>
    <property type="match status" value="1"/>
</dbReference>
<keyword evidence="5" id="KW-0732">Signal</keyword>
<comment type="caution">
    <text evidence="6">The sequence shown here is derived from an EMBL/GenBank/DDBJ whole genome shotgun (WGS) entry which is preliminary data.</text>
</comment>
<accession>A0A553P8P9</accession>
<keyword evidence="3 4" id="KW-0808">Transferase</keyword>
<dbReference type="GO" id="GO:0015020">
    <property type="term" value="F:glucuronosyltransferase activity"/>
    <property type="evidence" value="ECO:0007669"/>
    <property type="project" value="UniProtKB-EC"/>
</dbReference>
<feature type="signal peptide" evidence="5">
    <location>
        <begin position="1"/>
        <end position="17"/>
    </location>
</feature>
<dbReference type="OrthoDB" id="5835829at2759"/>
<dbReference type="PANTHER" id="PTHR48043">
    <property type="entry name" value="EG:EG0003.4 PROTEIN-RELATED"/>
    <property type="match status" value="1"/>
</dbReference>
<keyword evidence="5" id="KW-1133">Transmembrane helix</keyword>
<dbReference type="OMA" id="WETEEMT"/>
<proteinExistence type="inferred from homology"/>
<feature type="transmembrane region" description="Helical" evidence="5">
    <location>
        <begin position="475"/>
        <end position="498"/>
    </location>
</feature>
<evidence type="ECO:0000256" key="4">
    <source>
        <dbReference type="RuleBase" id="RU003718"/>
    </source>
</evidence>
<evidence type="ECO:0000256" key="2">
    <source>
        <dbReference type="ARBA" id="ARBA00022676"/>
    </source>
</evidence>
<reference evidence="6 7" key="1">
    <citation type="journal article" date="2018" name="Nat. Ecol. Evol.">
        <title>Genomic signatures of mitonuclear coevolution across populations of Tigriopus californicus.</title>
        <authorList>
            <person name="Barreto F.S."/>
            <person name="Watson E.T."/>
            <person name="Lima T.G."/>
            <person name="Willett C.S."/>
            <person name="Edmands S."/>
            <person name="Li W."/>
            <person name="Burton R.S."/>
        </authorList>
    </citation>
    <scope>NUCLEOTIDE SEQUENCE [LARGE SCALE GENOMIC DNA]</scope>
    <source>
        <strain evidence="6 7">San Diego</strain>
    </source>
</reference>